<dbReference type="OrthoDB" id="2995174at2759"/>
<accession>A0A0C9XI80</accession>
<evidence type="ECO:0000313" key="2">
    <source>
        <dbReference type="EMBL" id="KIK01244.1"/>
    </source>
</evidence>
<keyword evidence="3" id="KW-1185">Reference proteome</keyword>
<reference evidence="2 3" key="1">
    <citation type="submission" date="2014-04" db="EMBL/GenBank/DDBJ databases">
        <authorList>
            <consortium name="DOE Joint Genome Institute"/>
            <person name="Kuo A."/>
            <person name="Kohler A."/>
            <person name="Nagy L.G."/>
            <person name="Floudas D."/>
            <person name="Copeland A."/>
            <person name="Barry K.W."/>
            <person name="Cichocki N."/>
            <person name="Veneault-Fourrey C."/>
            <person name="LaButti K."/>
            <person name="Lindquist E.A."/>
            <person name="Lipzen A."/>
            <person name="Lundell T."/>
            <person name="Morin E."/>
            <person name="Murat C."/>
            <person name="Sun H."/>
            <person name="Tunlid A."/>
            <person name="Henrissat B."/>
            <person name="Grigoriev I.V."/>
            <person name="Hibbett D.S."/>
            <person name="Martin F."/>
            <person name="Nordberg H.P."/>
            <person name="Cantor M.N."/>
            <person name="Hua S.X."/>
        </authorList>
    </citation>
    <scope>NUCLEOTIDE SEQUENCE [LARGE SCALE GENOMIC DNA]</scope>
    <source>
        <strain evidence="2 3">LaAM-08-1</strain>
    </source>
</reference>
<proteinExistence type="predicted"/>
<feature type="region of interest" description="Disordered" evidence="1">
    <location>
        <begin position="1"/>
        <end position="29"/>
    </location>
</feature>
<dbReference type="EMBL" id="KN838610">
    <property type="protein sequence ID" value="KIK01244.1"/>
    <property type="molecule type" value="Genomic_DNA"/>
</dbReference>
<dbReference type="AlphaFoldDB" id="A0A0C9XI80"/>
<reference evidence="3" key="2">
    <citation type="submission" date="2015-01" db="EMBL/GenBank/DDBJ databases">
        <title>Evolutionary Origins and Diversification of the Mycorrhizal Mutualists.</title>
        <authorList>
            <consortium name="DOE Joint Genome Institute"/>
            <consortium name="Mycorrhizal Genomics Consortium"/>
            <person name="Kohler A."/>
            <person name="Kuo A."/>
            <person name="Nagy L.G."/>
            <person name="Floudas D."/>
            <person name="Copeland A."/>
            <person name="Barry K.W."/>
            <person name="Cichocki N."/>
            <person name="Veneault-Fourrey C."/>
            <person name="LaButti K."/>
            <person name="Lindquist E.A."/>
            <person name="Lipzen A."/>
            <person name="Lundell T."/>
            <person name="Morin E."/>
            <person name="Murat C."/>
            <person name="Riley R."/>
            <person name="Ohm R."/>
            <person name="Sun H."/>
            <person name="Tunlid A."/>
            <person name="Henrissat B."/>
            <person name="Grigoriev I.V."/>
            <person name="Hibbett D.S."/>
            <person name="Martin F."/>
        </authorList>
    </citation>
    <scope>NUCLEOTIDE SEQUENCE [LARGE SCALE GENOMIC DNA]</scope>
    <source>
        <strain evidence="3">LaAM-08-1</strain>
    </source>
</reference>
<dbReference type="HOGENOM" id="CLU_033651_0_0_1"/>
<evidence type="ECO:0000313" key="3">
    <source>
        <dbReference type="Proteomes" id="UP000054477"/>
    </source>
</evidence>
<protein>
    <submittedName>
        <fullName evidence="2">Uncharacterized protein</fullName>
    </submittedName>
</protein>
<gene>
    <name evidence="2" type="ORF">K443DRAFT_7076</name>
</gene>
<evidence type="ECO:0000256" key="1">
    <source>
        <dbReference type="SAM" id="MobiDB-lite"/>
    </source>
</evidence>
<sequence>MLPGHIPSTNYSLDGKGRADSRNTGKPTKKTGSNYGYIIVYILPLAHDLNQITPPTPTTVFSAAFPQNPSPLLTRQRLSSGLSSPLAAPEEDSAHFTLYAASGPGLSDEDPFLLLVLSDKRSTNTIQTDEPPRPLHDGDTRYVHYRVYSSEGDETSKTSFEESDTSLGRINTLLVAPPRTVGSLKACIAKIEGLVTPGHALYEGMELFEDMGSKTSMNDSDFLSFLGDTYPGSNEWDPVALVNAAFNVPVPERESIVSLLRSPVNPPEDINKLHTLVARYQIISDPDPKFTKTARVFYMYDYGLNNAAWLSTLSYNDMVCTDGIIVRRQSPSNQGTISYFSILQSRGRHAQC</sequence>
<dbReference type="Proteomes" id="UP000054477">
    <property type="component" value="Unassembled WGS sequence"/>
</dbReference>
<organism evidence="2 3">
    <name type="scientific">Laccaria amethystina LaAM-08-1</name>
    <dbReference type="NCBI Taxonomy" id="1095629"/>
    <lineage>
        <taxon>Eukaryota</taxon>
        <taxon>Fungi</taxon>
        <taxon>Dikarya</taxon>
        <taxon>Basidiomycota</taxon>
        <taxon>Agaricomycotina</taxon>
        <taxon>Agaricomycetes</taxon>
        <taxon>Agaricomycetidae</taxon>
        <taxon>Agaricales</taxon>
        <taxon>Agaricineae</taxon>
        <taxon>Hydnangiaceae</taxon>
        <taxon>Laccaria</taxon>
    </lineage>
</organism>
<name>A0A0C9XI80_9AGAR</name>